<sequence length="186" mass="20937">MSVVTCDAKWISVSDPTNQDGGCLNFMRSFRTQQKIKDRINNGTLLWTLWGKTIYLWQAHPLQLQAVVTQHTRWDLVQEQSGQPDLGMGGSVVMDLISVLPKEDKYSLYFDNLFTSPALLSFVKDKGYDATGTLRANRLNQCPLEGVDSMKKMKRGSTDHLLNPDENIILLRWNDNSGVTLGSTIT</sequence>
<evidence type="ECO:0000313" key="3">
    <source>
        <dbReference type="Proteomes" id="UP000735302"/>
    </source>
</evidence>
<dbReference type="Pfam" id="PF13843">
    <property type="entry name" value="DDE_Tnp_1_7"/>
    <property type="match status" value="1"/>
</dbReference>
<evidence type="ECO:0000259" key="1">
    <source>
        <dbReference type="Pfam" id="PF13843"/>
    </source>
</evidence>
<dbReference type="PANTHER" id="PTHR47055">
    <property type="entry name" value="DDE_TNP_1_7 DOMAIN-CONTAINING PROTEIN"/>
    <property type="match status" value="1"/>
</dbReference>
<comment type="caution">
    <text evidence="2">The sequence shown here is derived from an EMBL/GenBank/DDBJ whole genome shotgun (WGS) entry which is preliminary data.</text>
</comment>
<name>A0AAV3YYS9_9GAST</name>
<dbReference type="PANTHER" id="PTHR47055:SF3">
    <property type="entry name" value="PHORBOL-ESTER_DAG-TYPE DOMAIN-CONTAINING PROTEIN"/>
    <property type="match status" value="1"/>
</dbReference>
<feature type="domain" description="PiggyBac transposable element-derived protein" evidence="1">
    <location>
        <begin position="27"/>
        <end position="185"/>
    </location>
</feature>
<dbReference type="InterPro" id="IPR029526">
    <property type="entry name" value="PGBD"/>
</dbReference>
<dbReference type="Proteomes" id="UP000735302">
    <property type="component" value="Unassembled WGS sequence"/>
</dbReference>
<gene>
    <name evidence="2" type="ORF">PoB_001401100</name>
</gene>
<evidence type="ECO:0000313" key="2">
    <source>
        <dbReference type="EMBL" id="GFN87505.1"/>
    </source>
</evidence>
<accession>A0AAV3YYS9</accession>
<organism evidence="2 3">
    <name type="scientific">Plakobranchus ocellatus</name>
    <dbReference type="NCBI Taxonomy" id="259542"/>
    <lineage>
        <taxon>Eukaryota</taxon>
        <taxon>Metazoa</taxon>
        <taxon>Spiralia</taxon>
        <taxon>Lophotrochozoa</taxon>
        <taxon>Mollusca</taxon>
        <taxon>Gastropoda</taxon>
        <taxon>Heterobranchia</taxon>
        <taxon>Euthyneura</taxon>
        <taxon>Panpulmonata</taxon>
        <taxon>Sacoglossa</taxon>
        <taxon>Placobranchoidea</taxon>
        <taxon>Plakobranchidae</taxon>
        <taxon>Plakobranchus</taxon>
    </lineage>
</organism>
<dbReference type="InterPro" id="IPR052638">
    <property type="entry name" value="PiggyBac_TE-derived"/>
</dbReference>
<dbReference type="GO" id="GO:0043565">
    <property type="term" value="F:sequence-specific DNA binding"/>
    <property type="evidence" value="ECO:0007669"/>
    <property type="project" value="TreeGrafter"/>
</dbReference>
<protein>
    <submittedName>
        <fullName evidence="2">PiggyBac transposable element-derived protein 1</fullName>
    </submittedName>
</protein>
<keyword evidence="3" id="KW-1185">Reference proteome</keyword>
<reference evidence="2 3" key="1">
    <citation type="journal article" date="2021" name="Elife">
        <title>Chloroplast acquisition without the gene transfer in kleptoplastic sea slugs, Plakobranchus ocellatus.</title>
        <authorList>
            <person name="Maeda T."/>
            <person name="Takahashi S."/>
            <person name="Yoshida T."/>
            <person name="Shimamura S."/>
            <person name="Takaki Y."/>
            <person name="Nagai Y."/>
            <person name="Toyoda A."/>
            <person name="Suzuki Y."/>
            <person name="Arimoto A."/>
            <person name="Ishii H."/>
            <person name="Satoh N."/>
            <person name="Nishiyama T."/>
            <person name="Hasebe M."/>
            <person name="Maruyama T."/>
            <person name="Minagawa J."/>
            <person name="Obokata J."/>
            <person name="Shigenobu S."/>
        </authorList>
    </citation>
    <scope>NUCLEOTIDE SEQUENCE [LARGE SCALE GENOMIC DNA]</scope>
</reference>
<dbReference type="EMBL" id="BLXT01001714">
    <property type="protein sequence ID" value="GFN87505.1"/>
    <property type="molecule type" value="Genomic_DNA"/>
</dbReference>
<proteinExistence type="predicted"/>
<dbReference type="AlphaFoldDB" id="A0AAV3YYS9"/>